<reference evidence="2 3" key="1">
    <citation type="submission" date="2015-11" db="EMBL/GenBank/DDBJ databases">
        <title>Long Read and Single Molecule DNA Sequencing Simplifies Genome Assembly and TAL Effector Gene Analysis of Xanthomonas translucens.</title>
        <authorList>
            <person name="Peng Z."/>
            <person name="Hu Y."/>
            <person name="Xie J."/>
            <person name="Potnis N."/>
            <person name="Akhunova A."/>
            <person name="Jones J."/>
            <person name="Liu Z."/>
            <person name="White F."/>
            <person name="Liu S."/>
        </authorList>
    </citation>
    <scope>NUCLEOTIDE SEQUENCE [LARGE SCALE GENOMIC DNA]</scope>
    <source>
        <strain evidence="2 3">B1</strain>
    </source>
</reference>
<evidence type="ECO:0008006" key="4">
    <source>
        <dbReference type="Google" id="ProtNLM"/>
    </source>
</evidence>
<keyword evidence="1" id="KW-0732">Signal</keyword>
<comment type="caution">
    <text evidence="2">The sequence shown here is derived from an EMBL/GenBank/DDBJ whole genome shotgun (WGS) entry which is preliminary data.</text>
</comment>
<evidence type="ECO:0000256" key="1">
    <source>
        <dbReference type="SAM" id="SignalP"/>
    </source>
</evidence>
<feature type="signal peptide" evidence="1">
    <location>
        <begin position="1"/>
        <end position="17"/>
    </location>
</feature>
<protein>
    <recommendedName>
        <fullName evidence="4">Secreted protein</fullName>
    </recommendedName>
</protein>
<evidence type="ECO:0000313" key="3">
    <source>
        <dbReference type="Proteomes" id="UP000055854"/>
    </source>
</evidence>
<name>A0A109HKE9_XANCT</name>
<accession>A0A109HKE9</accession>
<organism evidence="2 3">
    <name type="scientific">Xanthomonas campestris pv. translucens</name>
    <dbReference type="NCBI Taxonomy" id="343"/>
    <lineage>
        <taxon>Bacteria</taxon>
        <taxon>Pseudomonadati</taxon>
        <taxon>Pseudomonadota</taxon>
        <taxon>Gammaproteobacteria</taxon>
        <taxon>Lysobacterales</taxon>
        <taxon>Lysobacteraceae</taxon>
        <taxon>Xanthomonas</taxon>
        <taxon>Xanthomonas translucens group</taxon>
    </lineage>
</organism>
<evidence type="ECO:0000313" key="2">
    <source>
        <dbReference type="EMBL" id="KWV13873.1"/>
    </source>
</evidence>
<dbReference type="AlphaFoldDB" id="A0A109HKE9"/>
<dbReference type="EMBL" id="LNTA01000123">
    <property type="protein sequence ID" value="KWV13873.1"/>
    <property type="molecule type" value="Genomic_DNA"/>
</dbReference>
<gene>
    <name evidence="2" type="ORF">ATB53_14845</name>
</gene>
<proteinExistence type="predicted"/>
<dbReference type="Proteomes" id="UP000055854">
    <property type="component" value="Unassembled WGS sequence"/>
</dbReference>
<feature type="chain" id="PRO_5009810561" description="Secreted protein" evidence="1">
    <location>
        <begin position="18"/>
        <end position="98"/>
    </location>
</feature>
<sequence>MFFCLLPLLLCVVASGAGEWLTCQWCRVAIGGGLVSELSLPSAQRLRCACNDVSGPWRPDAVPVRRIRLTGRIGAADQILMGIEAFAVSSAHKGRRWQ</sequence>